<accession>A0A428IZ84</accession>
<organism evidence="2 3">
    <name type="scientific">Hymenobacter metallilatus</name>
    <dbReference type="NCBI Taxonomy" id="2493666"/>
    <lineage>
        <taxon>Bacteria</taxon>
        <taxon>Pseudomonadati</taxon>
        <taxon>Bacteroidota</taxon>
        <taxon>Cytophagia</taxon>
        <taxon>Cytophagales</taxon>
        <taxon>Hymenobacteraceae</taxon>
        <taxon>Hymenobacter</taxon>
    </lineage>
</organism>
<reference evidence="2 3" key="1">
    <citation type="submission" date="2018-12" db="EMBL/GenBank/DDBJ databases">
        <authorList>
            <person name="Feng G."/>
            <person name="Zhu H."/>
        </authorList>
    </citation>
    <scope>NUCLEOTIDE SEQUENCE [LARGE SCALE GENOMIC DNA]</scope>
    <source>
        <strain evidence="2 3">9PBR-2</strain>
    </source>
</reference>
<evidence type="ECO:0000313" key="3">
    <source>
        <dbReference type="Proteomes" id="UP000280066"/>
    </source>
</evidence>
<dbReference type="Proteomes" id="UP000280066">
    <property type="component" value="Unassembled WGS sequence"/>
</dbReference>
<dbReference type="RefSeq" id="WP_125433382.1">
    <property type="nucleotide sequence ID" value="NZ_RWIS01000016.1"/>
</dbReference>
<dbReference type="AlphaFoldDB" id="A0A428IZ84"/>
<gene>
    <name evidence="2" type="ORF">EI290_19795</name>
</gene>
<feature type="transmembrane region" description="Helical" evidence="1">
    <location>
        <begin position="44"/>
        <end position="66"/>
    </location>
</feature>
<dbReference type="OrthoDB" id="867458at2"/>
<keyword evidence="1" id="KW-1133">Transmembrane helix</keyword>
<feature type="transmembrane region" description="Helical" evidence="1">
    <location>
        <begin position="152"/>
        <end position="179"/>
    </location>
</feature>
<feature type="transmembrane region" description="Helical" evidence="1">
    <location>
        <begin position="78"/>
        <end position="102"/>
    </location>
</feature>
<feature type="transmembrane region" description="Helical" evidence="1">
    <location>
        <begin position="200"/>
        <end position="225"/>
    </location>
</feature>
<evidence type="ECO:0000313" key="2">
    <source>
        <dbReference type="EMBL" id="RSK24592.1"/>
    </source>
</evidence>
<comment type="caution">
    <text evidence="2">The sequence shown here is derived from an EMBL/GenBank/DDBJ whole genome shotgun (WGS) entry which is preliminary data.</text>
</comment>
<protein>
    <submittedName>
        <fullName evidence="2">Uncharacterized protein</fullName>
    </submittedName>
</protein>
<sequence length="302" mass="32826">MKVSEVSSESLVTMGLFALYAAGYLIVNMYLATHNLTEASWLSFNYIKAGISFLGFTLPPVLIAYYTTHDQEQVPIPIVDAAFAVLGALGYGCVAFTITGSFSATAESVTPMKVVIIAVAFVAASIFLFAALKPAAGTPNWGKKHGLPWFYLLVAVVIIWVGVYGMSLLILYFISSGVVCQVIVRQMRRIREKPSLQRAVWAAIAGITFLLVACVLYGVLFYRWMPLQLGGGRPYFTRFYLQAEALDKLVKSGAITSPAVLQAPVEVVYISEKNYYVLLNGNAVALPIESITGYAGSDTQNL</sequence>
<name>A0A428IZ84_9BACT</name>
<keyword evidence="1" id="KW-0472">Membrane</keyword>
<feature type="transmembrane region" description="Helical" evidence="1">
    <location>
        <begin position="12"/>
        <end position="32"/>
    </location>
</feature>
<proteinExistence type="predicted"/>
<feature type="transmembrane region" description="Helical" evidence="1">
    <location>
        <begin position="114"/>
        <end position="132"/>
    </location>
</feature>
<keyword evidence="1" id="KW-0812">Transmembrane</keyword>
<dbReference type="EMBL" id="RWIS01000016">
    <property type="protein sequence ID" value="RSK24592.1"/>
    <property type="molecule type" value="Genomic_DNA"/>
</dbReference>
<keyword evidence="3" id="KW-1185">Reference proteome</keyword>
<evidence type="ECO:0000256" key="1">
    <source>
        <dbReference type="SAM" id="Phobius"/>
    </source>
</evidence>